<dbReference type="Proteomes" id="UP000235746">
    <property type="component" value="Unassembled WGS sequence"/>
</dbReference>
<sequence length="99" mass="11745">MSYLFLRLNVERKLVDKFSIDTKKHDLLSQIILAAFPFKKDTAEKRAHRVFFMSRKTLLNEFNHFEMDMNIFQPAIDITDKSLNKEKVQILARLDNILS</sequence>
<evidence type="ECO:0000313" key="2">
    <source>
        <dbReference type="Proteomes" id="UP000235746"/>
    </source>
</evidence>
<name>A0A2N7IJP5_9VIBR</name>
<dbReference type="EMBL" id="MCYL01000010">
    <property type="protein sequence ID" value="PML57982.1"/>
    <property type="molecule type" value="Genomic_DNA"/>
</dbReference>
<dbReference type="AlphaFoldDB" id="A0A2N7IJP5"/>
<proteinExistence type="predicted"/>
<evidence type="ECO:0000313" key="1">
    <source>
        <dbReference type="EMBL" id="PML57982.1"/>
    </source>
</evidence>
<comment type="caution">
    <text evidence="1">The sequence shown here is derived from an EMBL/GenBank/DDBJ whole genome shotgun (WGS) entry which is preliminary data.</text>
</comment>
<reference evidence="2" key="1">
    <citation type="submission" date="2016-07" db="EMBL/GenBank/DDBJ databases">
        <title>Nontailed viruses are major unrecognized killers of bacteria in the ocean.</title>
        <authorList>
            <person name="Kauffman K."/>
            <person name="Hussain F."/>
            <person name="Yang J."/>
            <person name="Arevalo P."/>
            <person name="Brown J."/>
            <person name="Cutler M."/>
            <person name="Kelly L."/>
            <person name="Polz M.F."/>
        </authorList>
    </citation>
    <scope>NUCLEOTIDE SEQUENCE [LARGE SCALE GENOMIC DNA]</scope>
    <source>
        <strain evidence="2">10N.261.51.B8</strain>
    </source>
</reference>
<accession>A0A2N7IJP5</accession>
<protein>
    <submittedName>
        <fullName evidence="1">Uncharacterized protein</fullName>
    </submittedName>
</protein>
<gene>
    <name evidence="1" type="ORF">BCT74_17930</name>
</gene>
<organism evidence="1 2">
    <name type="scientific">Vibrio lentus</name>
    <dbReference type="NCBI Taxonomy" id="136468"/>
    <lineage>
        <taxon>Bacteria</taxon>
        <taxon>Pseudomonadati</taxon>
        <taxon>Pseudomonadota</taxon>
        <taxon>Gammaproteobacteria</taxon>
        <taxon>Vibrionales</taxon>
        <taxon>Vibrionaceae</taxon>
        <taxon>Vibrio</taxon>
    </lineage>
</organism>